<protein>
    <recommendedName>
        <fullName evidence="3">EF-hand domain-containing protein</fullName>
    </recommendedName>
</protein>
<reference evidence="5" key="1">
    <citation type="journal article" date="2010" name="ISME J.">
        <title>The complete genome sequence of the algal symbiont Dinoroseobacter shibae: a hitchhiker's guide to life in the sea.</title>
        <authorList>
            <person name="Wagner-Dobler I."/>
            <person name="Ballhausen B."/>
            <person name="Berger M."/>
            <person name="Brinkhoff T."/>
            <person name="Buchholz I."/>
            <person name="Bunk B."/>
            <person name="Cypionka H."/>
            <person name="Daniel R."/>
            <person name="Drepper T."/>
            <person name="Gerdts G."/>
            <person name="Hahnke S."/>
            <person name="Han C."/>
            <person name="Jahn D."/>
            <person name="Kalhoefer D."/>
            <person name="Kiss H."/>
            <person name="Klenk H.P."/>
            <person name="Kyrpides N."/>
            <person name="Liebl W."/>
            <person name="Liesegang H."/>
            <person name="Meincke L."/>
            <person name="Pati A."/>
            <person name="Petersen J."/>
            <person name="Piekarski T."/>
            <person name="Pommerenke C."/>
            <person name="Pradella S."/>
            <person name="Pukall R."/>
            <person name="Rabus R."/>
            <person name="Stackebrandt E."/>
            <person name="Thole S."/>
            <person name="Thompson L."/>
            <person name="Tielen P."/>
            <person name="Tomasch J."/>
            <person name="von Jan M."/>
            <person name="Wanphrut N."/>
            <person name="Wichels A."/>
            <person name="Zech H."/>
            <person name="Simon M."/>
        </authorList>
    </citation>
    <scope>NUCLEOTIDE SEQUENCE [LARGE SCALE GENOMIC DNA]</scope>
    <source>
        <strain evidence="5">DSM 16493 / NCIMB 14021 / DFL 12</strain>
    </source>
</reference>
<dbReference type="EMBL" id="CP000830">
    <property type="protein sequence ID" value="ABV94230.1"/>
    <property type="molecule type" value="Genomic_DNA"/>
</dbReference>
<dbReference type="GO" id="GO:0005509">
    <property type="term" value="F:calcium ion binding"/>
    <property type="evidence" value="ECO:0007669"/>
    <property type="project" value="InterPro"/>
</dbReference>
<dbReference type="InterPro" id="IPR011992">
    <property type="entry name" value="EF-hand-dom_pair"/>
</dbReference>
<name>A8LSN1_DINSH</name>
<feature type="domain" description="EF-hand" evidence="3">
    <location>
        <begin position="116"/>
        <end position="134"/>
    </location>
</feature>
<gene>
    <name evidence="4" type="ordered locus">Dshi_2496</name>
</gene>
<dbReference type="InterPro" id="IPR002048">
    <property type="entry name" value="EF_hand_dom"/>
</dbReference>
<feature type="signal peptide" evidence="2">
    <location>
        <begin position="1"/>
        <end position="26"/>
    </location>
</feature>
<dbReference type="InterPro" id="IPR018247">
    <property type="entry name" value="EF_Hand_1_Ca_BS"/>
</dbReference>
<organism evidence="4 5">
    <name type="scientific">Dinoroseobacter shibae (strain DSM 16493 / NCIMB 14021 / DFL 12)</name>
    <dbReference type="NCBI Taxonomy" id="398580"/>
    <lineage>
        <taxon>Bacteria</taxon>
        <taxon>Pseudomonadati</taxon>
        <taxon>Pseudomonadota</taxon>
        <taxon>Alphaproteobacteria</taxon>
        <taxon>Rhodobacterales</taxon>
        <taxon>Roseobacteraceae</taxon>
        <taxon>Dinoroseobacter</taxon>
    </lineage>
</organism>
<evidence type="ECO:0000256" key="1">
    <source>
        <dbReference type="SAM" id="MobiDB-lite"/>
    </source>
</evidence>
<evidence type="ECO:0000313" key="5">
    <source>
        <dbReference type="Proteomes" id="UP000006833"/>
    </source>
</evidence>
<feature type="chain" id="PRO_5002723095" description="EF-hand domain-containing protein" evidence="2">
    <location>
        <begin position="27"/>
        <end position="186"/>
    </location>
</feature>
<feature type="domain" description="EF-hand" evidence="3">
    <location>
        <begin position="90"/>
        <end position="106"/>
    </location>
</feature>
<evidence type="ECO:0000259" key="3">
    <source>
        <dbReference type="Pfam" id="PF13202"/>
    </source>
</evidence>
<dbReference type="Pfam" id="PF13202">
    <property type="entry name" value="EF-hand_5"/>
    <property type="match status" value="2"/>
</dbReference>
<dbReference type="HOGENOM" id="CLU_1452304_0_0_5"/>
<proteinExistence type="predicted"/>
<dbReference type="Proteomes" id="UP000006833">
    <property type="component" value="Chromosome"/>
</dbReference>
<keyword evidence="2" id="KW-0732">Signal</keyword>
<evidence type="ECO:0000256" key="2">
    <source>
        <dbReference type="SAM" id="SignalP"/>
    </source>
</evidence>
<dbReference type="PROSITE" id="PS00018">
    <property type="entry name" value="EF_HAND_1"/>
    <property type="match status" value="1"/>
</dbReference>
<feature type="region of interest" description="Disordered" evidence="1">
    <location>
        <begin position="141"/>
        <end position="186"/>
    </location>
</feature>
<dbReference type="KEGG" id="dsh:Dshi_2496"/>
<dbReference type="eggNOG" id="COG5126">
    <property type="taxonomic scope" value="Bacteria"/>
</dbReference>
<keyword evidence="5" id="KW-1185">Reference proteome</keyword>
<dbReference type="STRING" id="398580.Dshi_2496"/>
<dbReference type="Gene3D" id="1.10.238.10">
    <property type="entry name" value="EF-hand"/>
    <property type="match status" value="2"/>
</dbReference>
<dbReference type="SUPFAM" id="SSF47473">
    <property type="entry name" value="EF-hand"/>
    <property type="match status" value="1"/>
</dbReference>
<evidence type="ECO:0000313" key="4">
    <source>
        <dbReference type="EMBL" id="ABV94230.1"/>
    </source>
</evidence>
<dbReference type="RefSeq" id="WP_012179161.1">
    <property type="nucleotide sequence ID" value="NC_009952.1"/>
</dbReference>
<accession>A8LSN1</accession>
<dbReference type="AlphaFoldDB" id="A8LSN1"/>
<sequence>MNSSMIYRSGLLATAVLLTGMTLAVAQTATDTTPVQAPQAKEMRVDFRMERGARGGGMMGRILQQADANGDRALTQDEIDTFRAALVANADASGDGNISLDEFETLYLEVTRARMVDAFQALDADGDGVVTQAESDARFGDIVDRMDRNQDGQIDRDDRPSRASRDHDREGRGHDRDGGRWNERRG</sequence>
<dbReference type="OrthoDB" id="5470953at2"/>